<evidence type="ECO:0000313" key="1">
    <source>
        <dbReference type="EMBL" id="MBA0765632.1"/>
    </source>
</evidence>
<dbReference type="AlphaFoldDB" id="A0A7J9DXX5"/>
<keyword evidence="2" id="KW-1185">Reference proteome</keyword>
<organism evidence="1 2">
    <name type="scientific">Gossypium trilobum</name>
    <dbReference type="NCBI Taxonomy" id="34281"/>
    <lineage>
        <taxon>Eukaryota</taxon>
        <taxon>Viridiplantae</taxon>
        <taxon>Streptophyta</taxon>
        <taxon>Embryophyta</taxon>
        <taxon>Tracheophyta</taxon>
        <taxon>Spermatophyta</taxon>
        <taxon>Magnoliopsida</taxon>
        <taxon>eudicotyledons</taxon>
        <taxon>Gunneridae</taxon>
        <taxon>Pentapetalae</taxon>
        <taxon>rosids</taxon>
        <taxon>malvids</taxon>
        <taxon>Malvales</taxon>
        <taxon>Malvaceae</taxon>
        <taxon>Malvoideae</taxon>
        <taxon>Gossypium</taxon>
    </lineage>
</organism>
<comment type="caution">
    <text evidence="1">The sequence shown here is derived from an EMBL/GenBank/DDBJ whole genome shotgun (WGS) entry which is preliminary data.</text>
</comment>
<proteinExistence type="predicted"/>
<evidence type="ECO:0000313" key="2">
    <source>
        <dbReference type="Proteomes" id="UP000593568"/>
    </source>
</evidence>
<dbReference type="EMBL" id="JABEZW010000005">
    <property type="protein sequence ID" value="MBA0765632.1"/>
    <property type="molecule type" value="Genomic_DNA"/>
</dbReference>
<accession>A0A7J9DXX5</accession>
<name>A0A7J9DXX5_9ROSI</name>
<sequence>MNLTKCRRGDYADELRVKNPDSTIKMAMHRVTFKSEMLTVVGRDVKNQMYPVAWAIVEGECTDS</sequence>
<reference evidence="1 2" key="1">
    <citation type="journal article" date="2019" name="Genome Biol. Evol.">
        <title>Insights into the evolution of the New World diploid cottons (Gossypium, subgenus Houzingenia) based on genome sequencing.</title>
        <authorList>
            <person name="Grover C.E."/>
            <person name="Arick M.A. 2nd"/>
            <person name="Thrash A."/>
            <person name="Conover J.L."/>
            <person name="Sanders W.S."/>
            <person name="Peterson D.G."/>
            <person name="Frelichowski J.E."/>
            <person name="Scheffler J.A."/>
            <person name="Scheffler B.E."/>
            <person name="Wendel J.F."/>
        </authorList>
    </citation>
    <scope>NUCLEOTIDE SEQUENCE [LARGE SCALE GENOMIC DNA]</scope>
    <source>
        <strain evidence="1">8</strain>
        <tissue evidence="1">Leaf</tissue>
    </source>
</reference>
<dbReference type="Proteomes" id="UP000593568">
    <property type="component" value="Unassembled WGS sequence"/>
</dbReference>
<gene>
    <name evidence="1" type="ORF">Gotri_014794</name>
</gene>
<protein>
    <submittedName>
        <fullName evidence="1">Uncharacterized protein</fullName>
    </submittedName>
</protein>